<feature type="transmembrane region" description="Helical" evidence="8">
    <location>
        <begin position="284"/>
        <end position="307"/>
    </location>
</feature>
<evidence type="ECO:0000256" key="8">
    <source>
        <dbReference type="SAM" id="Phobius"/>
    </source>
</evidence>
<feature type="transmembrane region" description="Helical" evidence="8">
    <location>
        <begin position="7"/>
        <end position="25"/>
    </location>
</feature>
<keyword evidence="7 8" id="KW-0472">Membrane</keyword>
<evidence type="ECO:0000256" key="2">
    <source>
        <dbReference type="ARBA" id="ARBA00010145"/>
    </source>
</evidence>
<evidence type="ECO:0000256" key="4">
    <source>
        <dbReference type="ARBA" id="ARBA00022475"/>
    </source>
</evidence>
<keyword evidence="4" id="KW-1003">Cell membrane</keyword>
<keyword evidence="5 8" id="KW-0812">Transmembrane</keyword>
<keyword evidence="3" id="KW-0813">Transport</keyword>
<protein>
    <recommendedName>
        <fullName evidence="11">AEC family transporter</fullName>
    </recommendedName>
</protein>
<evidence type="ECO:0008006" key="11">
    <source>
        <dbReference type="Google" id="ProtNLM"/>
    </source>
</evidence>
<proteinExistence type="inferred from homology"/>
<evidence type="ECO:0000313" key="10">
    <source>
        <dbReference type="Proteomes" id="UP000198647"/>
    </source>
</evidence>
<dbReference type="InterPro" id="IPR038770">
    <property type="entry name" value="Na+/solute_symporter_sf"/>
</dbReference>
<feature type="transmembrane region" description="Helical" evidence="8">
    <location>
        <begin position="252"/>
        <end position="272"/>
    </location>
</feature>
<comment type="caution">
    <text evidence="9">The sequence shown here is derived from an EMBL/GenBank/DDBJ whole genome shotgun (WGS) entry which is preliminary data.</text>
</comment>
<feature type="transmembrane region" description="Helical" evidence="8">
    <location>
        <begin position="224"/>
        <end position="246"/>
    </location>
</feature>
<dbReference type="EMBL" id="FNOS01000005">
    <property type="protein sequence ID" value="SDY13100.1"/>
    <property type="molecule type" value="Genomic_DNA"/>
</dbReference>
<feature type="transmembrane region" description="Helical" evidence="8">
    <location>
        <begin position="124"/>
        <end position="146"/>
    </location>
</feature>
<organism evidence="9 10">
    <name type="scientific">Salimicrobium album</name>
    <dbReference type="NCBI Taxonomy" id="50717"/>
    <lineage>
        <taxon>Bacteria</taxon>
        <taxon>Bacillati</taxon>
        <taxon>Bacillota</taxon>
        <taxon>Bacilli</taxon>
        <taxon>Bacillales</taxon>
        <taxon>Bacillaceae</taxon>
        <taxon>Salimicrobium</taxon>
    </lineage>
</organism>
<comment type="similarity">
    <text evidence="2">Belongs to the auxin efflux carrier (TC 2.A.69) family.</text>
</comment>
<evidence type="ECO:0000256" key="3">
    <source>
        <dbReference type="ARBA" id="ARBA00022448"/>
    </source>
</evidence>
<name>A0A1H3HCN6_9BACI</name>
<dbReference type="InterPro" id="IPR004776">
    <property type="entry name" value="Mem_transp_PIN-like"/>
</dbReference>
<feature type="transmembrane region" description="Helical" evidence="8">
    <location>
        <begin position="63"/>
        <end position="84"/>
    </location>
</feature>
<evidence type="ECO:0000256" key="6">
    <source>
        <dbReference type="ARBA" id="ARBA00022989"/>
    </source>
</evidence>
<dbReference type="RefSeq" id="WP_093107708.1">
    <property type="nucleotide sequence ID" value="NZ_FNOS01000005.1"/>
</dbReference>
<evidence type="ECO:0000256" key="7">
    <source>
        <dbReference type="ARBA" id="ARBA00023136"/>
    </source>
</evidence>
<feature type="transmembrane region" description="Helical" evidence="8">
    <location>
        <begin position="167"/>
        <end position="188"/>
    </location>
</feature>
<sequence>MAELLTILLDILLPVFIIMGIGFILEKKFDLDLNTLAKLNIYFLVPGFIFVKLYETEFAPGKFLGVIGFIGLYVLLLFVITRVFTRLQGMDGARATTVSNSVIFFNSGNYGVPVNDLVFKGDPFAMSIQVVVLTMQNVITFSYGIFALQSIHIGKWRSMAGYFKMPVLYALLAGILLNAGNIAVPSFLWVPSTYIADAMIAIALVMLGAQVAKIKWTTNFSSVYPSLFLRLLAGPLLALGMIYVFGLNGVTAQALFIASAMPTAVNSAVIAQEYENYPEFAAQIVLLSTLCSAVTVTFVIYVSRIIWG</sequence>
<feature type="transmembrane region" description="Helical" evidence="8">
    <location>
        <begin position="194"/>
        <end position="212"/>
    </location>
</feature>
<feature type="transmembrane region" description="Helical" evidence="8">
    <location>
        <begin position="31"/>
        <end position="51"/>
    </location>
</feature>
<keyword evidence="6 8" id="KW-1133">Transmembrane helix</keyword>
<keyword evidence="10" id="KW-1185">Reference proteome</keyword>
<dbReference type="PANTHER" id="PTHR36838">
    <property type="entry name" value="AUXIN EFFLUX CARRIER FAMILY PROTEIN"/>
    <property type="match status" value="1"/>
</dbReference>
<gene>
    <name evidence="9" type="ORF">SAMN04488081_2153</name>
</gene>
<evidence type="ECO:0000256" key="5">
    <source>
        <dbReference type="ARBA" id="ARBA00022692"/>
    </source>
</evidence>
<evidence type="ECO:0000256" key="1">
    <source>
        <dbReference type="ARBA" id="ARBA00004651"/>
    </source>
</evidence>
<evidence type="ECO:0000313" key="9">
    <source>
        <dbReference type="EMBL" id="SDY13100.1"/>
    </source>
</evidence>
<comment type="subcellular location">
    <subcellularLocation>
        <location evidence="1">Cell membrane</location>
        <topology evidence="1">Multi-pass membrane protein</topology>
    </subcellularLocation>
</comment>
<dbReference type="Gene3D" id="1.20.1530.20">
    <property type="match status" value="1"/>
</dbReference>
<dbReference type="PANTHER" id="PTHR36838:SF1">
    <property type="entry name" value="SLR1864 PROTEIN"/>
    <property type="match status" value="1"/>
</dbReference>
<reference evidence="9 10" key="1">
    <citation type="submission" date="2016-10" db="EMBL/GenBank/DDBJ databases">
        <authorList>
            <person name="Varghese N."/>
            <person name="Submissions S."/>
        </authorList>
    </citation>
    <scope>NUCLEOTIDE SEQUENCE [LARGE SCALE GENOMIC DNA]</scope>
    <source>
        <strain evidence="9 10">DSM 20748</strain>
    </source>
</reference>
<accession>A0A1H3HCN6</accession>
<dbReference type="Pfam" id="PF03547">
    <property type="entry name" value="Mem_trans"/>
    <property type="match status" value="2"/>
</dbReference>
<dbReference type="Proteomes" id="UP000198647">
    <property type="component" value="Unassembled WGS sequence"/>
</dbReference>